<evidence type="ECO:0000313" key="5">
    <source>
        <dbReference type="EMBL" id="MDA0180447.1"/>
    </source>
</evidence>
<comment type="caution">
    <text evidence="5">The sequence shown here is derived from an EMBL/GenBank/DDBJ whole genome shotgun (WGS) entry which is preliminary data.</text>
</comment>
<accession>A0A9X3NEI0</accession>
<dbReference type="Gene3D" id="3.40.1190.20">
    <property type="match status" value="1"/>
</dbReference>
<dbReference type="PRINTS" id="PR00990">
    <property type="entry name" value="RIBOKINASE"/>
</dbReference>
<gene>
    <name evidence="5" type="ORF">OJ997_09095</name>
</gene>
<dbReference type="PANTHER" id="PTHR10584:SF166">
    <property type="entry name" value="RIBOKINASE"/>
    <property type="match status" value="1"/>
</dbReference>
<dbReference type="InterPro" id="IPR002139">
    <property type="entry name" value="Ribo/fructo_kinase"/>
</dbReference>
<feature type="domain" description="Carbohydrate kinase PfkB" evidence="4">
    <location>
        <begin position="1"/>
        <end position="121"/>
    </location>
</feature>
<protein>
    <submittedName>
        <fullName evidence="5">PfkB family carbohydrate kinase</fullName>
    </submittedName>
</protein>
<sequence length="161" mass="15534">MPNVVVVGSINVDLVVVSERLPAAGETVAGGTFASYGGGKSANQAVAAARLGASVRFVGAVGRDAMGDEAEAALRAEGIDVSGLARVDAPTGVALIVVDAAGENQIAVASGANAALDADAITARLDDLLAAGGEGRAGEASPPRPADTPAAAAGTPPHRAD</sequence>
<dbReference type="AlphaFoldDB" id="A0A9X3NEI0"/>
<dbReference type="GO" id="GO:0005829">
    <property type="term" value="C:cytosol"/>
    <property type="evidence" value="ECO:0007669"/>
    <property type="project" value="TreeGrafter"/>
</dbReference>
<organism evidence="5 6">
    <name type="scientific">Solirubrobacter phytolaccae</name>
    <dbReference type="NCBI Taxonomy" id="1404360"/>
    <lineage>
        <taxon>Bacteria</taxon>
        <taxon>Bacillati</taxon>
        <taxon>Actinomycetota</taxon>
        <taxon>Thermoleophilia</taxon>
        <taxon>Solirubrobacterales</taxon>
        <taxon>Solirubrobacteraceae</taxon>
        <taxon>Solirubrobacter</taxon>
    </lineage>
</organism>
<dbReference type="Pfam" id="PF00294">
    <property type="entry name" value="PfkB"/>
    <property type="match status" value="1"/>
</dbReference>
<keyword evidence="2 5" id="KW-0418">Kinase</keyword>
<dbReference type="PANTHER" id="PTHR10584">
    <property type="entry name" value="SUGAR KINASE"/>
    <property type="match status" value="1"/>
</dbReference>
<evidence type="ECO:0000256" key="1">
    <source>
        <dbReference type="ARBA" id="ARBA00022679"/>
    </source>
</evidence>
<evidence type="ECO:0000259" key="4">
    <source>
        <dbReference type="Pfam" id="PF00294"/>
    </source>
</evidence>
<dbReference type="EMBL" id="JAPDDP010000013">
    <property type="protein sequence ID" value="MDA0180447.1"/>
    <property type="molecule type" value="Genomic_DNA"/>
</dbReference>
<evidence type="ECO:0000256" key="3">
    <source>
        <dbReference type="SAM" id="MobiDB-lite"/>
    </source>
</evidence>
<dbReference type="SUPFAM" id="SSF53613">
    <property type="entry name" value="Ribokinase-like"/>
    <property type="match status" value="1"/>
</dbReference>
<name>A0A9X3NEI0_9ACTN</name>
<dbReference type="InterPro" id="IPR011611">
    <property type="entry name" value="PfkB_dom"/>
</dbReference>
<dbReference type="GO" id="GO:0016301">
    <property type="term" value="F:kinase activity"/>
    <property type="evidence" value="ECO:0007669"/>
    <property type="project" value="UniProtKB-KW"/>
</dbReference>
<feature type="region of interest" description="Disordered" evidence="3">
    <location>
        <begin position="132"/>
        <end position="161"/>
    </location>
</feature>
<dbReference type="GO" id="GO:0006796">
    <property type="term" value="P:phosphate-containing compound metabolic process"/>
    <property type="evidence" value="ECO:0007669"/>
    <property type="project" value="UniProtKB-ARBA"/>
</dbReference>
<dbReference type="RefSeq" id="WP_270024757.1">
    <property type="nucleotide sequence ID" value="NZ_JAPDDP010000013.1"/>
</dbReference>
<feature type="compositionally biased region" description="Low complexity" evidence="3">
    <location>
        <begin position="147"/>
        <end position="161"/>
    </location>
</feature>
<feature type="non-terminal residue" evidence="5">
    <location>
        <position position="161"/>
    </location>
</feature>
<evidence type="ECO:0000256" key="2">
    <source>
        <dbReference type="ARBA" id="ARBA00022777"/>
    </source>
</evidence>
<keyword evidence="6" id="KW-1185">Reference proteome</keyword>
<dbReference type="InterPro" id="IPR029056">
    <property type="entry name" value="Ribokinase-like"/>
</dbReference>
<reference evidence="5" key="1">
    <citation type="submission" date="2022-10" db="EMBL/GenBank/DDBJ databases">
        <title>The WGS of Solirubrobacter phytolaccae KCTC 29190.</title>
        <authorList>
            <person name="Jiang Z."/>
        </authorList>
    </citation>
    <scope>NUCLEOTIDE SEQUENCE</scope>
    <source>
        <strain evidence="5">KCTC 29190</strain>
    </source>
</reference>
<keyword evidence="1" id="KW-0808">Transferase</keyword>
<dbReference type="Proteomes" id="UP001147653">
    <property type="component" value="Unassembled WGS sequence"/>
</dbReference>
<proteinExistence type="predicted"/>
<evidence type="ECO:0000313" key="6">
    <source>
        <dbReference type="Proteomes" id="UP001147653"/>
    </source>
</evidence>